<dbReference type="RefSeq" id="WP_015948847.1">
    <property type="nucleotide sequence ID" value="NZ_FQZU01000024.1"/>
</dbReference>
<evidence type="ECO:0000256" key="5">
    <source>
        <dbReference type="ARBA" id="ARBA00023274"/>
    </source>
</evidence>
<dbReference type="EMBL" id="FQZU01000024">
    <property type="protein sequence ID" value="SHK42791.1"/>
    <property type="molecule type" value="Genomic_DNA"/>
</dbReference>
<dbReference type="SUPFAM" id="SSF141091">
    <property type="entry name" value="L21p-like"/>
    <property type="match status" value="1"/>
</dbReference>
<protein>
    <recommendedName>
        <fullName evidence="6">Large ribosomal subunit protein bL21</fullName>
    </recommendedName>
</protein>
<reference evidence="9" key="1">
    <citation type="submission" date="2016-11" db="EMBL/GenBank/DDBJ databases">
        <authorList>
            <person name="Varghese N."/>
            <person name="Submissions S."/>
        </authorList>
    </citation>
    <scope>NUCLEOTIDE SEQUENCE [LARGE SCALE GENOMIC DNA]</scope>
    <source>
        <strain evidence="9">DSM 16219</strain>
    </source>
</reference>
<organism evidence="8 9">
    <name type="scientific">Desulfatibacillum alkenivorans DSM 16219</name>
    <dbReference type="NCBI Taxonomy" id="1121393"/>
    <lineage>
        <taxon>Bacteria</taxon>
        <taxon>Pseudomonadati</taxon>
        <taxon>Thermodesulfobacteriota</taxon>
        <taxon>Desulfobacteria</taxon>
        <taxon>Desulfobacterales</taxon>
        <taxon>Desulfatibacillaceae</taxon>
        <taxon>Desulfatibacillum</taxon>
    </lineage>
</organism>
<keyword evidence="4 6" id="KW-0689">Ribosomal protein</keyword>
<dbReference type="OrthoDB" id="9813334at2"/>
<evidence type="ECO:0000256" key="6">
    <source>
        <dbReference type="HAMAP-Rule" id="MF_01363"/>
    </source>
</evidence>
<dbReference type="InterPro" id="IPR028909">
    <property type="entry name" value="bL21-like"/>
</dbReference>
<comment type="function">
    <text evidence="6 7">This protein binds to 23S rRNA in the presence of protein L20.</text>
</comment>
<evidence type="ECO:0000256" key="4">
    <source>
        <dbReference type="ARBA" id="ARBA00022980"/>
    </source>
</evidence>
<sequence length="105" mass="11625">MYAVIATGGKQYKVGEGEIVRVEKLPGEVGDTVRLDQVLLFSDGENVKVGQPTVENVAVDAQIVEQGKAKKVLVFRFKRRKGYRKKQGHRQPFTALKINKIEAGA</sequence>
<keyword evidence="2 6" id="KW-0699">rRNA-binding</keyword>
<dbReference type="NCBIfam" id="TIGR00061">
    <property type="entry name" value="L21"/>
    <property type="match status" value="1"/>
</dbReference>
<comment type="similarity">
    <text evidence="1 6 7">Belongs to the bacterial ribosomal protein bL21 family.</text>
</comment>
<evidence type="ECO:0000313" key="9">
    <source>
        <dbReference type="Proteomes" id="UP000183994"/>
    </source>
</evidence>
<evidence type="ECO:0000256" key="7">
    <source>
        <dbReference type="RuleBase" id="RU000562"/>
    </source>
</evidence>
<accession>A0A1M6SDH8</accession>
<dbReference type="PROSITE" id="PS01169">
    <property type="entry name" value="RIBOSOMAL_L21"/>
    <property type="match status" value="1"/>
</dbReference>
<evidence type="ECO:0000256" key="2">
    <source>
        <dbReference type="ARBA" id="ARBA00022730"/>
    </source>
</evidence>
<dbReference type="HAMAP" id="MF_01363">
    <property type="entry name" value="Ribosomal_bL21"/>
    <property type="match status" value="1"/>
</dbReference>
<dbReference type="InterPro" id="IPR018258">
    <property type="entry name" value="Ribosomal_bL21_CS"/>
</dbReference>
<comment type="subunit">
    <text evidence="6">Part of the 50S ribosomal subunit. Contacts protein L20.</text>
</comment>
<dbReference type="AlphaFoldDB" id="A0A1M6SDH8"/>
<dbReference type="InterPro" id="IPR001787">
    <property type="entry name" value="Ribosomal_bL21"/>
</dbReference>
<name>A0A1M6SDH8_9BACT</name>
<dbReference type="InterPro" id="IPR036164">
    <property type="entry name" value="bL21-like_sf"/>
</dbReference>
<dbReference type="GO" id="GO:0006412">
    <property type="term" value="P:translation"/>
    <property type="evidence" value="ECO:0007669"/>
    <property type="project" value="UniProtKB-UniRule"/>
</dbReference>
<dbReference type="STRING" id="1121393.SAMN02745216_03433"/>
<evidence type="ECO:0000313" key="8">
    <source>
        <dbReference type="EMBL" id="SHK42791.1"/>
    </source>
</evidence>
<gene>
    <name evidence="6" type="primary">rplU</name>
    <name evidence="8" type="ORF">SAMN02745216_03433</name>
</gene>
<proteinExistence type="inferred from homology"/>
<evidence type="ECO:0000256" key="1">
    <source>
        <dbReference type="ARBA" id="ARBA00008563"/>
    </source>
</evidence>
<dbReference type="PANTHER" id="PTHR21349:SF0">
    <property type="entry name" value="LARGE RIBOSOMAL SUBUNIT PROTEIN BL21M"/>
    <property type="match status" value="1"/>
</dbReference>
<dbReference type="Pfam" id="PF00829">
    <property type="entry name" value="Ribosomal_L21p"/>
    <property type="match status" value="1"/>
</dbReference>
<evidence type="ECO:0000256" key="3">
    <source>
        <dbReference type="ARBA" id="ARBA00022884"/>
    </source>
</evidence>
<dbReference type="GO" id="GO:0005737">
    <property type="term" value="C:cytoplasm"/>
    <property type="evidence" value="ECO:0007669"/>
    <property type="project" value="UniProtKB-ARBA"/>
</dbReference>
<dbReference type="GO" id="GO:1990904">
    <property type="term" value="C:ribonucleoprotein complex"/>
    <property type="evidence" value="ECO:0007669"/>
    <property type="project" value="UniProtKB-KW"/>
</dbReference>
<dbReference type="Proteomes" id="UP000183994">
    <property type="component" value="Unassembled WGS sequence"/>
</dbReference>
<keyword evidence="5 6" id="KW-0687">Ribonucleoprotein</keyword>
<dbReference type="GO" id="GO:0005840">
    <property type="term" value="C:ribosome"/>
    <property type="evidence" value="ECO:0007669"/>
    <property type="project" value="UniProtKB-KW"/>
</dbReference>
<dbReference type="SMR" id="A0A1M6SDH8"/>
<keyword evidence="3 6" id="KW-0694">RNA-binding</keyword>
<dbReference type="GO" id="GO:0003735">
    <property type="term" value="F:structural constituent of ribosome"/>
    <property type="evidence" value="ECO:0007669"/>
    <property type="project" value="InterPro"/>
</dbReference>
<dbReference type="PANTHER" id="PTHR21349">
    <property type="entry name" value="50S RIBOSOMAL PROTEIN L21"/>
    <property type="match status" value="1"/>
</dbReference>
<dbReference type="GO" id="GO:0019843">
    <property type="term" value="F:rRNA binding"/>
    <property type="evidence" value="ECO:0007669"/>
    <property type="project" value="UniProtKB-UniRule"/>
</dbReference>
<keyword evidence="9" id="KW-1185">Reference proteome</keyword>